<dbReference type="InterPro" id="IPR004841">
    <property type="entry name" value="AA-permease/SLC12A_dom"/>
</dbReference>
<feature type="transmembrane region" description="Helical" evidence="6">
    <location>
        <begin position="144"/>
        <end position="167"/>
    </location>
</feature>
<evidence type="ECO:0000259" key="7">
    <source>
        <dbReference type="Pfam" id="PF00324"/>
    </source>
</evidence>
<feature type="transmembrane region" description="Helical" evidence="6">
    <location>
        <begin position="511"/>
        <end position="531"/>
    </location>
</feature>
<dbReference type="GO" id="GO:0015171">
    <property type="term" value="F:amino acid transmembrane transporter activity"/>
    <property type="evidence" value="ECO:0007669"/>
    <property type="project" value="TreeGrafter"/>
</dbReference>
<organism evidence="8 9">
    <name type="scientific">Penicillium cf. viridicatum</name>
    <dbReference type="NCBI Taxonomy" id="2972119"/>
    <lineage>
        <taxon>Eukaryota</taxon>
        <taxon>Fungi</taxon>
        <taxon>Dikarya</taxon>
        <taxon>Ascomycota</taxon>
        <taxon>Pezizomycotina</taxon>
        <taxon>Eurotiomycetes</taxon>
        <taxon>Eurotiomycetidae</taxon>
        <taxon>Eurotiales</taxon>
        <taxon>Aspergillaceae</taxon>
        <taxon>Penicillium</taxon>
    </lineage>
</organism>
<dbReference type="EMBL" id="JAPQKQ010000002">
    <property type="protein sequence ID" value="KAJ5207656.1"/>
    <property type="molecule type" value="Genomic_DNA"/>
</dbReference>
<evidence type="ECO:0000256" key="3">
    <source>
        <dbReference type="ARBA" id="ARBA00022989"/>
    </source>
</evidence>
<dbReference type="InterPro" id="IPR050524">
    <property type="entry name" value="APC_YAT"/>
</dbReference>
<dbReference type="PANTHER" id="PTHR43341:SF6">
    <property type="entry name" value="AMINO ACID TRANSPORTER (EUROFUNG)"/>
    <property type="match status" value="1"/>
</dbReference>
<comment type="subcellular location">
    <subcellularLocation>
        <location evidence="1">Membrane</location>
        <topology evidence="1">Multi-pass membrane protein</topology>
    </subcellularLocation>
</comment>
<feature type="transmembrane region" description="Helical" evidence="6">
    <location>
        <begin position="486"/>
        <end position="505"/>
    </location>
</feature>
<feature type="region of interest" description="Disordered" evidence="5">
    <location>
        <begin position="1"/>
        <end position="29"/>
    </location>
</feature>
<name>A0A9W9MUA7_9EURO</name>
<evidence type="ECO:0000256" key="1">
    <source>
        <dbReference type="ARBA" id="ARBA00004141"/>
    </source>
</evidence>
<feature type="transmembrane region" description="Helical" evidence="6">
    <location>
        <begin position="303"/>
        <end position="324"/>
    </location>
</feature>
<proteinExistence type="predicted"/>
<keyword evidence="2 6" id="KW-0812">Transmembrane</keyword>
<evidence type="ECO:0000256" key="2">
    <source>
        <dbReference type="ARBA" id="ARBA00022692"/>
    </source>
</evidence>
<dbReference type="Gene3D" id="1.20.1740.10">
    <property type="entry name" value="Amino acid/polyamine transporter I"/>
    <property type="match status" value="1"/>
</dbReference>
<reference evidence="8" key="1">
    <citation type="submission" date="2022-11" db="EMBL/GenBank/DDBJ databases">
        <authorList>
            <person name="Petersen C."/>
        </authorList>
    </citation>
    <scope>NUCLEOTIDE SEQUENCE</scope>
    <source>
        <strain evidence="8">IBT 20477</strain>
    </source>
</reference>
<dbReference type="OrthoDB" id="10062876at2759"/>
<evidence type="ECO:0000256" key="6">
    <source>
        <dbReference type="SAM" id="Phobius"/>
    </source>
</evidence>
<evidence type="ECO:0000313" key="9">
    <source>
        <dbReference type="Proteomes" id="UP001150942"/>
    </source>
</evidence>
<feature type="transmembrane region" description="Helical" evidence="6">
    <location>
        <begin position="408"/>
        <end position="427"/>
    </location>
</feature>
<keyword evidence="3 6" id="KW-1133">Transmembrane helix</keyword>
<keyword evidence="4 6" id="KW-0472">Membrane</keyword>
<comment type="caution">
    <text evidence="8">The sequence shown here is derived from an EMBL/GenBank/DDBJ whole genome shotgun (WGS) entry which is preliminary data.</text>
</comment>
<gene>
    <name evidence="8" type="ORF">N7449_002035</name>
</gene>
<protein>
    <recommendedName>
        <fullName evidence="7">Amino acid permease/ SLC12A domain-containing protein</fullName>
    </recommendedName>
</protein>
<feature type="domain" description="Amino acid permease/ SLC12A" evidence="7">
    <location>
        <begin position="86"/>
        <end position="537"/>
    </location>
</feature>
<feature type="transmembrane region" description="Helical" evidence="6">
    <location>
        <begin position="363"/>
        <end position="383"/>
    </location>
</feature>
<dbReference type="Proteomes" id="UP001150942">
    <property type="component" value="Unassembled WGS sequence"/>
</dbReference>
<dbReference type="PANTHER" id="PTHR43341">
    <property type="entry name" value="AMINO ACID PERMEASE"/>
    <property type="match status" value="1"/>
</dbReference>
<feature type="transmembrane region" description="Helical" evidence="6">
    <location>
        <begin position="179"/>
        <end position="202"/>
    </location>
</feature>
<evidence type="ECO:0000256" key="4">
    <source>
        <dbReference type="ARBA" id="ARBA00023136"/>
    </source>
</evidence>
<evidence type="ECO:0000256" key="5">
    <source>
        <dbReference type="SAM" id="MobiDB-lite"/>
    </source>
</evidence>
<feature type="transmembrane region" description="Helical" evidence="6">
    <location>
        <begin position="208"/>
        <end position="232"/>
    </location>
</feature>
<feature type="transmembrane region" description="Helical" evidence="6">
    <location>
        <begin position="330"/>
        <end position="351"/>
    </location>
</feature>
<dbReference type="GO" id="GO:0016020">
    <property type="term" value="C:membrane"/>
    <property type="evidence" value="ECO:0007669"/>
    <property type="project" value="UniProtKB-SubCell"/>
</dbReference>
<dbReference type="AlphaFoldDB" id="A0A9W9MUA7"/>
<sequence length="580" mass="64056">MSASKYSEKGPPSPSITTEPSSRIDDDVQHGTSVKISSGSQHLHRKLRGSEVQLFAIGGAIGTCKPTRTSFCITTAARKADNLEALYVQMGSALPKGGPAGLFIAFFIWGAVMWAVNECFAEMVTYLPVPSPFIRFGSEWVDGALGFAMAWNFFLNMAFLVPFEIVAMNIMITFWTDKVPIEAIIVVMIVLYAVLNVATVRYFGISEFYLSIFKVFLMLGLFCFTFITMLGGNPLHDRYGFRYWNHPGAFVEHIVSGGTGKFLGVLSCVYQASFSICGPEYISMVAAETENPRKILPPAFRSFVWRILLFFVGSALCMGIVIPYNDTTLLGILGGALTGSGTGAASPYVIAMERLKINGLPSLVNALIMTSIFSAGNGLLFSATRTLHGMSIEGHAPRFFSWCTKAGVPLWALLFSLSFCLLAFMQVNSSSANVMNYLVDLVTCCQLINYLCTAATYRHFFSSLKRQGISRDTLPYKGRFQPYTSYFAMGGTLFMLLAGGYDLFIKGGWDVMWFCLDYGMIGFFIVLFLFWKVVFRSRYVWPGTADLSLGGIKEEIDNYESALVSREQGLADKLIGKIFE</sequence>
<keyword evidence="9" id="KW-1185">Reference proteome</keyword>
<reference evidence="8" key="2">
    <citation type="journal article" date="2023" name="IMA Fungus">
        <title>Comparative genomic study of the Penicillium genus elucidates a diverse pangenome and 15 lateral gene transfer events.</title>
        <authorList>
            <person name="Petersen C."/>
            <person name="Sorensen T."/>
            <person name="Nielsen M.R."/>
            <person name="Sondergaard T.E."/>
            <person name="Sorensen J.L."/>
            <person name="Fitzpatrick D.A."/>
            <person name="Frisvad J.C."/>
            <person name="Nielsen K.L."/>
        </authorList>
    </citation>
    <scope>NUCLEOTIDE SEQUENCE</scope>
    <source>
        <strain evidence="8">IBT 20477</strain>
    </source>
</reference>
<evidence type="ECO:0000313" key="8">
    <source>
        <dbReference type="EMBL" id="KAJ5207656.1"/>
    </source>
</evidence>
<dbReference type="Pfam" id="PF00324">
    <property type="entry name" value="AA_permease"/>
    <property type="match status" value="1"/>
</dbReference>
<accession>A0A9W9MUA7</accession>
<feature type="transmembrane region" description="Helical" evidence="6">
    <location>
        <begin position="100"/>
        <end position="124"/>
    </location>
</feature>